<sequence length="89" mass="10094">MNGATVHFLALQLRRSCLYSSFSRRSFFPSLRPDGWKNVQMIFGGPFSFSWFNPFVAPYVSKPSFEYSNLLSGNGIHSFGLRAAHHICT</sequence>
<name>A0A914S0F1_PAREQ</name>
<dbReference type="Proteomes" id="UP000887564">
    <property type="component" value="Unplaced"/>
</dbReference>
<proteinExistence type="predicted"/>
<organism evidence="1 2">
    <name type="scientific">Parascaris equorum</name>
    <name type="common">Equine roundworm</name>
    <dbReference type="NCBI Taxonomy" id="6256"/>
    <lineage>
        <taxon>Eukaryota</taxon>
        <taxon>Metazoa</taxon>
        <taxon>Ecdysozoa</taxon>
        <taxon>Nematoda</taxon>
        <taxon>Chromadorea</taxon>
        <taxon>Rhabditida</taxon>
        <taxon>Spirurina</taxon>
        <taxon>Ascaridomorpha</taxon>
        <taxon>Ascaridoidea</taxon>
        <taxon>Ascarididae</taxon>
        <taxon>Parascaris</taxon>
    </lineage>
</organism>
<dbReference type="WBParaSite" id="PEQ_0001224501-mRNA-1">
    <property type="protein sequence ID" value="PEQ_0001224501-mRNA-1"/>
    <property type="gene ID" value="PEQ_0001224501"/>
</dbReference>
<keyword evidence="1" id="KW-1185">Reference proteome</keyword>
<reference evidence="2" key="1">
    <citation type="submission" date="2022-11" db="UniProtKB">
        <authorList>
            <consortium name="WormBaseParasite"/>
        </authorList>
    </citation>
    <scope>IDENTIFICATION</scope>
</reference>
<evidence type="ECO:0000313" key="2">
    <source>
        <dbReference type="WBParaSite" id="PEQ_0001224501-mRNA-1"/>
    </source>
</evidence>
<protein>
    <submittedName>
        <fullName evidence="2">Uncharacterized protein</fullName>
    </submittedName>
</protein>
<accession>A0A914S0F1</accession>
<dbReference type="AlphaFoldDB" id="A0A914S0F1"/>
<evidence type="ECO:0000313" key="1">
    <source>
        <dbReference type="Proteomes" id="UP000887564"/>
    </source>
</evidence>